<dbReference type="GO" id="GO:0005524">
    <property type="term" value="F:ATP binding"/>
    <property type="evidence" value="ECO:0007669"/>
    <property type="project" value="UniProtKB-KW"/>
</dbReference>
<dbReference type="SUPFAM" id="SSF56112">
    <property type="entry name" value="Protein kinase-like (PK-like)"/>
    <property type="match status" value="1"/>
</dbReference>
<name>A0A1S6HVY8_9GAMM</name>
<keyword evidence="4" id="KW-0808">Transferase</keyword>
<dbReference type="OrthoDB" id="9809275at2"/>
<evidence type="ECO:0000256" key="2">
    <source>
        <dbReference type="ARBA" id="ARBA00022840"/>
    </source>
</evidence>
<evidence type="ECO:0000313" key="5">
    <source>
        <dbReference type="Proteomes" id="UP000189545"/>
    </source>
</evidence>
<accession>A0A1S6HVY8</accession>
<dbReference type="InterPro" id="IPR011009">
    <property type="entry name" value="Kinase-like_dom_sf"/>
</dbReference>
<dbReference type="PANTHER" id="PTHR33540:SF1">
    <property type="entry name" value="N-ACETYLMURAMATE_N-ACETYLGLUCOSAMINE KINASE"/>
    <property type="match status" value="1"/>
</dbReference>
<dbReference type="EMBL" id="CP014782">
    <property type="protein sequence ID" value="AQS39725.1"/>
    <property type="molecule type" value="Genomic_DNA"/>
</dbReference>
<evidence type="ECO:0000256" key="1">
    <source>
        <dbReference type="ARBA" id="ARBA00022741"/>
    </source>
</evidence>
<dbReference type="AlphaFoldDB" id="A0A1S6HVY8"/>
<dbReference type="STRING" id="225848.Sps_04640"/>
<keyword evidence="2" id="KW-0067">ATP-binding</keyword>
<gene>
    <name evidence="4" type="ORF">Sps_04640</name>
</gene>
<evidence type="ECO:0000259" key="3">
    <source>
        <dbReference type="Pfam" id="PF01636"/>
    </source>
</evidence>
<dbReference type="GO" id="GO:0016740">
    <property type="term" value="F:transferase activity"/>
    <property type="evidence" value="ECO:0007669"/>
    <property type="project" value="UniProtKB-KW"/>
</dbReference>
<dbReference type="PANTHER" id="PTHR33540">
    <property type="entry name" value="TRNA THREONYLCARBAMOYLADENOSINE BIOSYNTHESIS PROTEIN TSAE"/>
    <property type="match status" value="1"/>
</dbReference>
<dbReference type="Gene3D" id="3.30.200.20">
    <property type="entry name" value="Phosphorylase Kinase, domain 1"/>
    <property type="match status" value="1"/>
</dbReference>
<dbReference type="KEGG" id="spsw:Sps_04640"/>
<protein>
    <submittedName>
        <fullName evidence="4">Aminoglycoside phosphotransferase</fullName>
    </submittedName>
</protein>
<sequence length="337" mass="38485">MSDLRFLQLNTWLNQVFGTQLHPSLISGDASFRRYYRVFKDENSYIIMDSPPELIPVTPFIKLSKAYGGLGVNVPQVIESNVEDGFLLLSDLGDIQLFSRLNDESVEAYYSQALTLLDKFAAFTGNGEIGLPLYDSAFVRKELDIFTDWLIKHHLKLVIDTDTQKMLDHAFGLLVTNAEEQSKVGMHRDYHSRNLMLTADEFGTEQLSVIDFQDAVIGPVTYDAVSLLRDCYIRWPDSLVETLMEKHYLNQKQAGLVGSSVSLETYRRWFDLMGIQRHIKAAGIFSRLNYRDSKSAYMADIPMTLIYICDISARYPELERFSAWVANTLVPAFEGKR</sequence>
<feature type="domain" description="Aminoglycoside phosphotransferase" evidence="3">
    <location>
        <begin position="25"/>
        <end position="244"/>
    </location>
</feature>
<dbReference type="RefSeq" id="WP_077754582.1">
    <property type="nucleotide sequence ID" value="NZ_CP014782.1"/>
</dbReference>
<dbReference type="Proteomes" id="UP000189545">
    <property type="component" value="Chromosome"/>
</dbReference>
<keyword evidence="1" id="KW-0547">Nucleotide-binding</keyword>
<keyword evidence="5" id="KW-1185">Reference proteome</keyword>
<organism evidence="4 5">
    <name type="scientific">Shewanella psychrophila</name>
    <dbReference type="NCBI Taxonomy" id="225848"/>
    <lineage>
        <taxon>Bacteria</taxon>
        <taxon>Pseudomonadati</taxon>
        <taxon>Pseudomonadota</taxon>
        <taxon>Gammaproteobacteria</taxon>
        <taxon>Alteromonadales</taxon>
        <taxon>Shewanellaceae</taxon>
        <taxon>Shewanella</taxon>
    </lineage>
</organism>
<evidence type="ECO:0000313" key="4">
    <source>
        <dbReference type="EMBL" id="AQS39725.1"/>
    </source>
</evidence>
<reference evidence="4 5" key="1">
    <citation type="submission" date="2016-03" db="EMBL/GenBank/DDBJ databases">
        <title>Complete genome sequence of Shewanella psychrophila WP2, a deep sea bacterium isolated from west Pacific sediment.</title>
        <authorList>
            <person name="Xu G."/>
            <person name="Jian H."/>
        </authorList>
    </citation>
    <scope>NUCLEOTIDE SEQUENCE [LARGE SCALE GENOMIC DNA]</scope>
    <source>
        <strain evidence="4 5">WP2</strain>
    </source>
</reference>
<dbReference type="Pfam" id="PF01636">
    <property type="entry name" value="APH"/>
    <property type="match status" value="1"/>
</dbReference>
<dbReference type="InterPro" id="IPR002575">
    <property type="entry name" value="Aminoglycoside_PTrfase"/>
</dbReference>
<proteinExistence type="predicted"/>
<dbReference type="Gene3D" id="3.90.1200.10">
    <property type="match status" value="1"/>
</dbReference>